<evidence type="ECO:0000313" key="3">
    <source>
        <dbReference type="Proteomes" id="UP000619761"/>
    </source>
</evidence>
<protein>
    <recommendedName>
        <fullName evidence="1">YchJ-like middle NTF2-like domain-containing protein</fullName>
    </recommendedName>
</protein>
<dbReference type="InterPro" id="IPR032710">
    <property type="entry name" value="NTF2-like_dom_sf"/>
</dbReference>
<proteinExistence type="predicted"/>
<reference evidence="3" key="1">
    <citation type="journal article" date="2019" name="Int. J. Syst. Evol. Microbiol.">
        <title>The Global Catalogue of Microorganisms (GCM) 10K type strain sequencing project: providing services to taxonomists for standard genome sequencing and annotation.</title>
        <authorList>
            <consortium name="The Broad Institute Genomics Platform"/>
            <consortium name="The Broad Institute Genome Sequencing Center for Infectious Disease"/>
            <person name="Wu L."/>
            <person name="Ma J."/>
        </authorList>
    </citation>
    <scope>NUCLEOTIDE SEQUENCE [LARGE SCALE GENOMIC DNA]</scope>
    <source>
        <strain evidence="3">KCTC 32239</strain>
    </source>
</reference>
<sequence length="98" mass="11696">MRSRYTAHVLLEIDYLWNTWSPEQRIRSSKQEIQAWASSCEWLGLRILETKAGQPQDSEGLVSFVALFRQHGRIHEHHEISIFKKTLQNWYYVNHKDA</sequence>
<dbReference type="Proteomes" id="UP000619761">
    <property type="component" value="Unassembled WGS sequence"/>
</dbReference>
<name>A0ABQ3AZS2_9GAMM</name>
<dbReference type="Gene3D" id="3.10.450.50">
    <property type="match status" value="1"/>
</dbReference>
<evidence type="ECO:0000259" key="1">
    <source>
        <dbReference type="Pfam" id="PF17775"/>
    </source>
</evidence>
<comment type="caution">
    <text evidence="2">The sequence shown here is derived from an EMBL/GenBank/DDBJ whole genome shotgun (WGS) entry which is preliminary data.</text>
</comment>
<dbReference type="InterPro" id="IPR048469">
    <property type="entry name" value="YchJ-like_M"/>
</dbReference>
<dbReference type="SUPFAM" id="SSF54427">
    <property type="entry name" value="NTF2-like"/>
    <property type="match status" value="1"/>
</dbReference>
<accession>A0ABQ3AZS2</accession>
<organism evidence="2 3">
    <name type="scientific">Cellvibrio zantedeschiae</name>
    <dbReference type="NCBI Taxonomy" id="1237077"/>
    <lineage>
        <taxon>Bacteria</taxon>
        <taxon>Pseudomonadati</taxon>
        <taxon>Pseudomonadota</taxon>
        <taxon>Gammaproteobacteria</taxon>
        <taxon>Cellvibrionales</taxon>
        <taxon>Cellvibrionaceae</taxon>
        <taxon>Cellvibrio</taxon>
    </lineage>
</organism>
<gene>
    <name evidence="2" type="ORF">GCM10011613_11730</name>
</gene>
<evidence type="ECO:0000313" key="2">
    <source>
        <dbReference type="EMBL" id="GGY69069.1"/>
    </source>
</evidence>
<feature type="domain" description="YchJ-like middle NTF2-like" evidence="1">
    <location>
        <begin position="1"/>
        <end position="94"/>
    </location>
</feature>
<keyword evidence="3" id="KW-1185">Reference proteome</keyword>
<dbReference type="EMBL" id="BMYZ01000001">
    <property type="protein sequence ID" value="GGY69069.1"/>
    <property type="molecule type" value="Genomic_DNA"/>
</dbReference>
<dbReference type="Pfam" id="PF17775">
    <property type="entry name" value="YchJ_M-like"/>
    <property type="match status" value="1"/>
</dbReference>